<accession>A0A345MT11</accession>
<sequence length="90" mass="11047">MENNIKIVYRVNYIVITVNNKTCELNKRFIGNLVLQYLKKKEYFLALDAYKSQILEQLDNEFNCLEYYYKQLKEVYEVYLELQLIKELEF</sequence>
<dbReference type="EMBL" id="MH616963">
    <property type="protein sequence ID" value="AXH74511.1"/>
    <property type="molecule type" value="Genomic_DNA"/>
</dbReference>
<dbReference type="Proteomes" id="UP000257554">
    <property type="component" value="Segment"/>
</dbReference>
<reference evidence="1 2" key="1">
    <citation type="submission" date="2018-07" db="EMBL/GenBank/DDBJ databases">
        <title>Uncovering a Universe of Circular DNA Viruses in Animal Metagenomes.</title>
        <authorList>
            <person name="Tisza M."/>
            <person name="Buck C."/>
            <person name="Pastrana D."/>
            <person name="Welch N."/>
            <person name="Peretti A."/>
        </authorList>
    </citation>
    <scope>NUCLEOTIDE SEQUENCE [LARGE SCALE GENOMIC DNA]</scope>
    <source>
        <strain evidence="1">Ctbg_1</strain>
    </source>
</reference>
<dbReference type="GeneID" id="76971877"/>
<protein>
    <submittedName>
        <fullName evidence="1">Uncharacterized protein</fullName>
    </submittedName>
</protein>
<evidence type="ECO:0000313" key="2">
    <source>
        <dbReference type="Proteomes" id="UP000257554"/>
    </source>
</evidence>
<evidence type="ECO:0000313" key="1">
    <source>
        <dbReference type="EMBL" id="AXH74511.1"/>
    </source>
</evidence>
<keyword evidence="2" id="KW-1185">Reference proteome</keyword>
<dbReference type="RefSeq" id="YP_010097700.1">
    <property type="nucleotide sequence ID" value="NC_055760.1"/>
</dbReference>
<organism evidence="1 2">
    <name type="scientific">crAssphage sp. isolate ctbg_1</name>
    <dbReference type="NCBI Taxonomy" id="2989854"/>
    <lineage>
        <taxon>Viruses</taxon>
        <taxon>Duplodnaviria</taxon>
        <taxon>Heunggongvirae</taxon>
        <taxon>Uroviricota</taxon>
        <taxon>Caudoviricetes</taxon>
        <taxon>Crassvirales</taxon>
        <taxon>Intestiviridae</taxon>
        <taxon>Crudevirinae</taxon>
        <taxon>Whopevirus</taxon>
        <taxon>Whopevirus animalis</taxon>
    </lineage>
</organism>
<proteinExistence type="predicted"/>
<name>A0A345MT11_9CAUD</name>